<accession>A0A0A9HM22</accession>
<protein>
    <submittedName>
        <fullName evidence="1">SGR1</fullName>
    </submittedName>
</protein>
<name>A0A0A9HM22_ARUDO</name>
<dbReference type="EMBL" id="GBRH01161002">
    <property type="protein sequence ID" value="JAE36894.1"/>
    <property type="molecule type" value="Transcribed_RNA"/>
</dbReference>
<proteinExistence type="predicted"/>
<sequence length="23" mass="2451">MGSSDMVEAEVAAAMLAPWNNQK</sequence>
<reference evidence="1" key="1">
    <citation type="submission" date="2014-09" db="EMBL/GenBank/DDBJ databases">
        <authorList>
            <person name="Magalhaes I.L.F."/>
            <person name="Oliveira U."/>
            <person name="Santos F.R."/>
            <person name="Vidigal T.H.D.A."/>
            <person name="Brescovit A.D."/>
            <person name="Santos A.J."/>
        </authorList>
    </citation>
    <scope>NUCLEOTIDE SEQUENCE</scope>
    <source>
        <tissue evidence="1">Shoot tissue taken approximately 20 cm above the soil surface</tissue>
    </source>
</reference>
<organism evidence="1">
    <name type="scientific">Arundo donax</name>
    <name type="common">Giant reed</name>
    <name type="synonym">Donax arundinaceus</name>
    <dbReference type="NCBI Taxonomy" id="35708"/>
    <lineage>
        <taxon>Eukaryota</taxon>
        <taxon>Viridiplantae</taxon>
        <taxon>Streptophyta</taxon>
        <taxon>Embryophyta</taxon>
        <taxon>Tracheophyta</taxon>
        <taxon>Spermatophyta</taxon>
        <taxon>Magnoliopsida</taxon>
        <taxon>Liliopsida</taxon>
        <taxon>Poales</taxon>
        <taxon>Poaceae</taxon>
        <taxon>PACMAD clade</taxon>
        <taxon>Arundinoideae</taxon>
        <taxon>Arundineae</taxon>
        <taxon>Arundo</taxon>
    </lineage>
</organism>
<reference evidence="1" key="2">
    <citation type="journal article" date="2015" name="Data Brief">
        <title>Shoot transcriptome of the giant reed, Arundo donax.</title>
        <authorList>
            <person name="Barrero R.A."/>
            <person name="Guerrero F.D."/>
            <person name="Moolhuijzen P."/>
            <person name="Goolsby J.A."/>
            <person name="Tidwell J."/>
            <person name="Bellgard S.E."/>
            <person name="Bellgard M.I."/>
        </authorList>
    </citation>
    <scope>NUCLEOTIDE SEQUENCE</scope>
    <source>
        <tissue evidence="1">Shoot tissue taken approximately 20 cm above the soil surface</tissue>
    </source>
</reference>
<dbReference type="AlphaFoldDB" id="A0A0A9HM22"/>
<evidence type="ECO:0000313" key="1">
    <source>
        <dbReference type="EMBL" id="JAE36894.1"/>
    </source>
</evidence>